<dbReference type="CDD" id="cd14498">
    <property type="entry name" value="DSP"/>
    <property type="match status" value="1"/>
</dbReference>
<dbReference type="InterPro" id="IPR000387">
    <property type="entry name" value="Tyr_Pase_dom"/>
</dbReference>
<dbReference type="GO" id="GO:0005737">
    <property type="term" value="C:cytoplasm"/>
    <property type="evidence" value="ECO:0007669"/>
    <property type="project" value="TreeGrafter"/>
</dbReference>
<protein>
    <recommendedName>
        <fullName evidence="9">Protein-tyrosine-phosphatase</fullName>
    </recommendedName>
</protein>
<dbReference type="EMBL" id="CAJNNV010009668">
    <property type="protein sequence ID" value="CAE8597661.1"/>
    <property type="molecule type" value="Genomic_DNA"/>
</dbReference>
<dbReference type="OMA" id="CALCTIN"/>
<keyword evidence="2" id="KW-0904">Protein phosphatase</keyword>
<evidence type="ECO:0008006" key="9">
    <source>
        <dbReference type="Google" id="ProtNLM"/>
    </source>
</evidence>
<dbReference type="SMART" id="SM00195">
    <property type="entry name" value="DSPc"/>
    <property type="match status" value="1"/>
</dbReference>
<evidence type="ECO:0000256" key="3">
    <source>
        <dbReference type="SAM" id="MobiDB-lite"/>
    </source>
</evidence>
<evidence type="ECO:0000313" key="8">
    <source>
        <dbReference type="Proteomes" id="UP000654075"/>
    </source>
</evidence>
<gene>
    <name evidence="6" type="ORF">PGLA1383_LOCUS16096</name>
    <name evidence="7" type="ORF">PGLA2088_LOCUS36181</name>
</gene>
<feature type="domain" description="Tyrosine-protein phosphatase" evidence="4">
    <location>
        <begin position="21"/>
        <end position="162"/>
    </location>
</feature>
<dbReference type="Pfam" id="PF00782">
    <property type="entry name" value="DSPc"/>
    <property type="match status" value="1"/>
</dbReference>
<dbReference type="GO" id="GO:0008579">
    <property type="term" value="F:JUN kinase phosphatase activity"/>
    <property type="evidence" value="ECO:0007669"/>
    <property type="project" value="TreeGrafter"/>
</dbReference>
<dbReference type="EMBL" id="CAJNNW010032049">
    <property type="protein sequence ID" value="CAE8710870.1"/>
    <property type="molecule type" value="Genomic_DNA"/>
</dbReference>
<sequence length="336" mass="36998">MVAGLSGQSFSDEAWASRDAEAHEIADGIFLGSVKAATDSKALERWKITHILVVDPTSSILWPSRFSYKRVKLDDVPTANLLEVLPEALSFLGEAQLRRGPVLIHCTRGISRSASVVIAFLMLFKRLSYKEAKSRVEAKRVMIYPNIGFQVQLQHLESLAKLAAPGHWGEKMKWLKDAVPRGNLTGVGPSFALRHAMSAPVRMHLEQVRSWSEAAEIDSTILQQRASWKTHGLFFEYLQKYRAVPKDHSLLKEAAAVVEQIKELVQNSDLAGARAASDLAADLETWILIAGPVLEAEAANCSESTAIDVEDVSSGGEEDVRNTESAVKKRRTNGQT</sequence>
<evidence type="ECO:0000259" key="5">
    <source>
        <dbReference type="PROSITE" id="PS50056"/>
    </source>
</evidence>
<reference evidence="6" key="1">
    <citation type="submission" date="2021-02" db="EMBL/GenBank/DDBJ databases">
        <authorList>
            <person name="Dougan E. K."/>
            <person name="Rhodes N."/>
            <person name="Thang M."/>
            <person name="Chan C."/>
        </authorList>
    </citation>
    <scope>NUCLEOTIDE SEQUENCE</scope>
</reference>
<dbReference type="PANTHER" id="PTHR46377:SF1">
    <property type="entry name" value="DUAL SPECIFICITY PROTEIN PHOSPHATASE 19"/>
    <property type="match status" value="1"/>
</dbReference>
<evidence type="ECO:0000313" key="6">
    <source>
        <dbReference type="EMBL" id="CAE8597661.1"/>
    </source>
</evidence>
<comment type="caution">
    <text evidence="6">The sequence shown here is derived from an EMBL/GenBank/DDBJ whole genome shotgun (WGS) entry which is preliminary data.</text>
</comment>
<dbReference type="Gene3D" id="3.90.190.10">
    <property type="entry name" value="Protein tyrosine phosphatase superfamily"/>
    <property type="match status" value="1"/>
</dbReference>
<evidence type="ECO:0000313" key="7">
    <source>
        <dbReference type="EMBL" id="CAE8710870.1"/>
    </source>
</evidence>
<name>A0A813EB79_POLGL</name>
<dbReference type="Proteomes" id="UP000654075">
    <property type="component" value="Unassembled WGS sequence"/>
</dbReference>
<keyword evidence="1" id="KW-0378">Hydrolase</keyword>
<dbReference type="PROSITE" id="PS00383">
    <property type="entry name" value="TYR_PHOSPHATASE_1"/>
    <property type="match status" value="1"/>
</dbReference>
<dbReference type="InterPro" id="IPR020422">
    <property type="entry name" value="TYR_PHOSPHATASE_DUAL_dom"/>
</dbReference>
<proteinExistence type="predicted"/>
<keyword evidence="8" id="KW-1185">Reference proteome</keyword>
<dbReference type="Proteomes" id="UP000626109">
    <property type="component" value="Unassembled WGS sequence"/>
</dbReference>
<evidence type="ECO:0000256" key="2">
    <source>
        <dbReference type="ARBA" id="ARBA00022912"/>
    </source>
</evidence>
<feature type="domain" description="Tyrosine specific protein phosphatases" evidence="5">
    <location>
        <begin position="89"/>
        <end position="140"/>
    </location>
</feature>
<dbReference type="InterPro" id="IPR016130">
    <property type="entry name" value="Tyr_Pase_AS"/>
</dbReference>
<dbReference type="PANTHER" id="PTHR46377">
    <property type="entry name" value="DUAL SPECIFICITY PROTEIN PHOSPHATASE 19"/>
    <property type="match status" value="1"/>
</dbReference>
<dbReference type="InterPro" id="IPR000340">
    <property type="entry name" value="Dual-sp_phosphatase_cat-dom"/>
</dbReference>
<accession>A0A813EB79</accession>
<evidence type="ECO:0000256" key="1">
    <source>
        <dbReference type="ARBA" id="ARBA00022801"/>
    </source>
</evidence>
<dbReference type="OrthoDB" id="10252009at2759"/>
<dbReference type="AlphaFoldDB" id="A0A813EB79"/>
<dbReference type="PROSITE" id="PS50056">
    <property type="entry name" value="TYR_PHOSPHATASE_2"/>
    <property type="match status" value="1"/>
</dbReference>
<evidence type="ECO:0000259" key="4">
    <source>
        <dbReference type="PROSITE" id="PS50054"/>
    </source>
</evidence>
<dbReference type="InterPro" id="IPR029021">
    <property type="entry name" value="Prot-tyrosine_phosphatase-like"/>
</dbReference>
<dbReference type="SUPFAM" id="SSF52799">
    <property type="entry name" value="(Phosphotyrosine protein) phosphatases II"/>
    <property type="match status" value="1"/>
</dbReference>
<dbReference type="PROSITE" id="PS50054">
    <property type="entry name" value="TYR_PHOSPHATASE_DUAL"/>
    <property type="match status" value="1"/>
</dbReference>
<organism evidence="6 8">
    <name type="scientific">Polarella glacialis</name>
    <name type="common">Dinoflagellate</name>
    <dbReference type="NCBI Taxonomy" id="89957"/>
    <lineage>
        <taxon>Eukaryota</taxon>
        <taxon>Sar</taxon>
        <taxon>Alveolata</taxon>
        <taxon>Dinophyceae</taxon>
        <taxon>Suessiales</taxon>
        <taxon>Suessiaceae</taxon>
        <taxon>Polarella</taxon>
    </lineage>
</organism>
<feature type="region of interest" description="Disordered" evidence="3">
    <location>
        <begin position="307"/>
        <end position="336"/>
    </location>
</feature>